<dbReference type="PROSITE" id="PS00356">
    <property type="entry name" value="HTH_LACI_1"/>
    <property type="match status" value="1"/>
</dbReference>
<dbReference type="InterPro" id="IPR000843">
    <property type="entry name" value="HTH_LacI"/>
</dbReference>
<accession>A0A022KY46</accession>
<dbReference type="Pfam" id="PF13377">
    <property type="entry name" value="Peripla_BP_3"/>
    <property type="match status" value="1"/>
</dbReference>
<feature type="domain" description="HTH lacI-type" evidence="5">
    <location>
        <begin position="28"/>
        <end position="82"/>
    </location>
</feature>
<evidence type="ECO:0000256" key="4">
    <source>
        <dbReference type="ARBA" id="ARBA00023163"/>
    </source>
</evidence>
<dbReference type="SMART" id="SM00354">
    <property type="entry name" value="HTH_LACI"/>
    <property type="match status" value="1"/>
</dbReference>
<dbReference type="InterPro" id="IPR046335">
    <property type="entry name" value="LacI/GalR-like_sensor"/>
</dbReference>
<evidence type="ECO:0000313" key="6">
    <source>
        <dbReference type="EMBL" id="EYT49736.1"/>
    </source>
</evidence>
<dbReference type="InterPro" id="IPR010982">
    <property type="entry name" value="Lambda_DNA-bd_dom_sf"/>
</dbReference>
<dbReference type="Pfam" id="PF00356">
    <property type="entry name" value="LacI"/>
    <property type="match status" value="1"/>
</dbReference>
<dbReference type="SUPFAM" id="SSF53822">
    <property type="entry name" value="Periplasmic binding protein-like I"/>
    <property type="match status" value="1"/>
</dbReference>
<dbReference type="HOGENOM" id="CLU_037628_6_0_11"/>
<organism evidence="6 7">
    <name type="scientific">Brachybacterium muris UCD-AY4</name>
    <dbReference type="NCBI Taxonomy" id="1249481"/>
    <lineage>
        <taxon>Bacteria</taxon>
        <taxon>Bacillati</taxon>
        <taxon>Actinomycetota</taxon>
        <taxon>Actinomycetes</taxon>
        <taxon>Micrococcales</taxon>
        <taxon>Dermabacteraceae</taxon>
        <taxon>Brachybacterium</taxon>
    </lineage>
</organism>
<dbReference type="CDD" id="cd01392">
    <property type="entry name" value="HTH_LacI"/>
    <property type="match status" value="1"/>
</dbReference>
<dbReference type="Gene3D" id="1.10.260.40">
    <property type="entry name" value="lambda repressor-like DNA-binding domains"/>
    <property type="match status" value="1"/>
</dbReference>
<evidence type="ECO:0000256" key="3">
    <source>
        <dbReference type="ARBA" id="ARBA00023125"/>
    </source>
</evidence>
<evidence type="ECO:0000256" key="1">
    <source>
        <dbReference type="ARBA" id="ARBA00022491"/>
    </source>
</evidence>
<proteinExistence type="predicted"/>
<keyword evidence="3" id="KW-0238">DNA-binding</keyword>
<dbReference type="EMBL" id="AORC01000007">
    <property type="protein sequence ID" value="EYT49736.1"/>
    <property type="molecule type" value="Genomic_DNA"/>
</dbReference>
<comment type="caution">
    <text evidence="6">The sequence shown here is derived from an EMBL/GenBank/DDBJ whole genome shotgun (WGS) entry which is preliminary data.</text>
</comment>
<sequence>MNDNPAAIERPTAYPTAAESPKVVGQTPTMDDVARSASVSRATVSRVLAGTARVSDSTQDRVLRAIKDLGYVPNRMAQSLATRSSGLVGLLLRDPRKAAYGLLHSELQQVSDRENLQLITVVPSSSEASSAEKRALQRLLGLRVDGLFVATGVIGPEDLAPFLSVVPVVSVGRPEAHDGVYGVSYDEVAHGQMAADLLLRHGHRDIAVLATASSVSVPESMRAEAIMARLLERGATVHPVRATTFGIGAEHSHRIADMVREGTITAVAFPTDDRALDFLTIARKSGLQVPADVSVIGMDGISPAMGMIGLATVRIPIEAVADRAVTVMGDLLEHRESLPIRHERFRGHVVDGATLGPPPRKRS</sequence>
<dbReference type="Gene3D" id="3.40.50.2300">
    <property type="match status" value="2"/>
</dbReference>
<dbReference type="PROSITE" id="PS50932">
    <property type="entry name" value="HTH_LACI_2"/>
    <property type="match status" value="1"/>
</dbReference>
<keyword evidence="7" id="KW-1185">Reference proteome</keyword>
<dbReference type="PANTHER" id="PTHR30146:SF148">
    <property type="entry name" value="HTH-TYPE TRANSCRIPTIONAL REPRESSOR PURR-RELATED"/>
    <property type="match status" value="1"/>
</dbReference>
<gene>
    <name evidence="6" type="ORF">D641_0106850</name>
</gene>
<dbReference type="OrthoDB" id="37081at2"/>
<dbReference type="PANTHER" id="PTHR30146">
    <property type="entry name" value="LACI-RELATED TRANSCRIPTIONAL REPRESSOR"/>
    <property type="match status" value="1"/>
</dbReference>
<evidence type="ECO:0000256" key="2">
    <source>
        <dbReference type="ARBA" id="ARBA00023015"/>
    </source>
</evidence>
<dbReference type="SUPFAM" id="SSF47413">
    <property type="entry name" value="lambda repressor-like DNA-binding domains"/>
    <property type="match status" value="1"/>
</dbReference>
<protein>
    <submittedName>
        <fullName evidence="6">Transcriptional regulator</fullName>
    </submittedName>
</protein>
<dbReference type="RefSeq" id="WP_150108531.1">
    <property type="nucleotide sequence ID" value="NZ_KB403093.1"/>
</dbReference>
<dbReference type="InterPro" id="IPR028082">
    <property type="entry name" value="Peripla_BP_I"/>
</dbReference>
<dbReference type="AlphaFoldDB" id="A0A022KY46"/>
<keyword evidence="1" id="KW-0678">Repressor</keyword>
<reference evidence="6 7" key="1">
    <citation type="journal article" date="2013" name="Genome Announc.">
        <title>Draft genome sequence of an Actinobacterium, Brachybacterium muris strain UCD-AY4.</title>
        <authorList>
            <person name="Lo J.R."/>
            <person name="Lang J.M."/>
            <person name="Darling A.E."/>
            <person name="Eisen J.A."/>
            <person name="Coil D.A."/>
        </authorList>
    </citation>
    <scope>NUCLEOTIDE SEQUENCE [LARGE SCALE GENOMIC DNA]</scope>
    <source>
        <strain evidence="6 7">UCD-AY4</strain>
    </source>
</reference>
<keyword evidence="4" id="KW-0804">Transcription</keyword>
<evidence type="ECO:0000259" key="5">
    <source>
        <dbReference type="PROSITE" id="PS50932"/>
    </source>
</evidence>
<dbReference type="STRING" id="1249481.D641_0106850"/>
<dbReference type="GO" id="GO:0003700">
    <property type="term" value="F:DNA-binding transcription factor activity"/>
    <property type="evidence" value="ECO:0007669"/>
    <property type="project" value="TreeGrafter"/>
</dbReference>
<dbReference type="GO" id="GO:0000976">
    <property type="term" value="F:transcription cis-regulatory region binding"/>
    <property type="evidence" value="ECO:0007669"/>
    <property type="project" value="TreeGrafter"/>
</dbReference>
<name>A0A022KY46_9MICO</name>
<dbReference type="Proteomes" id="UP000019754">
    <property type="component" value="Unassembled WGS sequence"/>
</dbReference>
<keyword evidence="2" id="KW-0805">Transcription regulation</keyword>
<evidence type="ECO:0000313" key="7">
    <source>
        <dbReference type="Proteomes" id="UP000019754"/>
    </source>
</evidence>